<keyword evidence="4" id="KW-1185">Reference proteome</keyword>
<keyword evidence="2" id="KW-0732">Signal</keyword>
<evidence type="ECO:0000313" key="4">
    <source>
        <dbReference type="Proteomes" id="UP000694888"/>
    </source>
</evidence>
<dbReference type="PROSITE" id="PS50240">
    <property type="entry name" value="TRYPSIN_DOM"/>
    <property type="match status" value="1"/>
</dbReference>
<accession>A0ABM0JWZ4</accession>
<evidence type="ECO:0000259" key="3">
    <source>
        <dbReference type="PROSITE" id="PS50240"/>
    </source>
</evidence>
<name>A0ABM0JWZ4_APLCA</name>
<dbReference type="Gene3D" id="2.40.10.10">
    <property type="entry name" value="Trypsin-like serine proteases"/>
    <property type="match status" value="1"/>
</dbReference>
<dbReference type="GeneID" id="101854350"/>
<dbReference type="InterPro" id="IPR001314">
    <property type="entry name" value="Peptidase_S1A"/>
</dbReference>
<dbReference type="InterPro" id="IPR001254">
    <property type="entry name" value="Trypsin_dom"/>
</dbReference>
<dbReference type="Pfam" id="PF00089">
    <property type="entry name" value="Trypsin"/>
    <property type="match status" value="1"/>
</dbReference>
<feature type="chain" id="PRO_5047122168" evidence="2">
    <location>
        <begin position="24"/>
        <end position="285"/>
    </location>
</feature>
<sequence>MAARQQLAALVLSAVCALHVTTGLVKLQPRIIGGAPVFDRCRAPFNWMVGLQAQSSRGPVTVCSGVLVSRTLVVTAARCAPYLSLPQTMAIIGERDLEMTDQDQQNIPIDSVKVHRNYNRTTLANNIALIRLSRPATITRCVQLAARYQDDPEACNDVDSTCTMVGWGPYTEQSRPTNSRLPRSATVRVYDDLVSRIISNNDRGSDVSAGNRLAEAVVDGVKACNLDWGGAVSCMRRGYQVLRGLISDHNCMTGGTPPPIQITDIPTFQIWLDTCQDNWDTCPSQ</sequence>
<reference evidence="5" key="1">
    <citation type="submission" date="2025-08" db="UniProtKB">
        <authorList>
            <consortium name="RefSeq"/>
        </authorList>
    </citation>
    <scope>IDENTIFICATION</scope>
</reference>
<feature type="domain" description="Peptidase S1" evidence="3">
    <location>
        <begin position="31"/>
        <end position="277"/>
    </location>
</feature>
<organism evidence="4 5">
    <name type="scientific">Aplysia californica</name>
    <name type="common">California sea hare</name>
    <dbReference type="NCBI Taxonomy" id="6500"/>
    <lineage>
        <taxon>Eukaryota</taxon>
        <taxon>Metazoa</taxon>
        <taxon>Spiralia</taxon>
        <taxon>Lophotrochozoa</taxon>
        <taxon>Mollusca</taxon>
        <taxon>Gastropoda</taxon>
        <taxon>Heterobranchia</taxon>
        <taxon>Euthyneura</taxon>
        <taxon>Tectipleura</taxon>
        <taxon>Aplysiida</taxon>
        <taxon>Aplysioidea</taxon>
        <taxon>Aplysiidae</taxon>
        <taxon>Aplysia</taxon>
    </lineage>
</organism>
<dbReference type="PANTHER" id="PTHR24252">
    <property type="entry name" value="ACROSIN-RELATED"/>
    <property type="match status" value="1"/>
</dbReference>
<dbReference type="InterPro" id="IPR009003">
    <property type="entry name" value="Peptidase_S1_PA"/>
</dbReference>
<dbReference type="SUPFAM" id="SSF50494">
    <property type="entry name" value="Trypsin-like serine proteases"/>
    <property type="match status" value="1"/>
</dbReference>
<dbReference type="PRINTS" id="PR00722">
    <property type="entry name" value="CHYMOTRYPSIN"/>
</dbReference>
<feature type="signal peptide" evidence="2">
    <location>
        <begin position="1"/>
        <end position="23"/>
    </location>
</feature>
<dbReference type="PANTHER" id="PTHR24252:SF7">
    <property type="entry name" value="HYALIN"/>
    <property type="match status" value="1"/>
</dbReference>
<dbReference type="InterPro" id="IPR043504">
    <property type="entry name" value="Peptidase_S1_PA_chymotrypsin"/>
</dbReference>
<dbReference type="SMART" id="SM00020">
    <property type="entry name" value="Tryp_SPc"/>
    <property type="match status" value="1"/>
</dbReference>
<proteinExistence type="predicted"/>
<keyword evidence="1" id="KW-1015">Disulfide bond</keyword>
<evidence type="ECO:0000313" key="5">
    <source>
        <dbReference type="RefSeq" id="XP_005103523.1"/>
    </source>
</evidence>
<dbReference type="RefSeq" id="XP_005103523.1">
    <property type="nucleotide sequence ID" value="XM_005103466.3"/>
</dbReference>
<gene>
    <name evidence="5" type="primary">LOC101854350</name>
</gene>
<evidence type="ECO:0000256" key="2">
    <source>
        <dbReference type="SAM" id="SignalP"/>
    </source>
</evidence>
<evidence type="ECO:0000256" key="1">
    <source>
        <dbReference type="ARBA" id="ARBA00023157"/>
    </source>
</evidence>
<dbReference type="Proteomes" id="UP000694888">
    <property type="component" value="Unplaced"/>
</dbReference>
<protein>
    <submittedName>
        <fullName evidence="5">Trypsin-2</fullName>
    </submittedName>
</protein>